<accession>A0A919RA27</accession>
<feature type="domain" description="DUF6879" evidence="1">
    <location>
        <begin position="22"/>
        <end position="192"/>
    </location>
</feature>
<sequence length="207" mass="24066">MLEKLHRLPAAESLDLAGYRSDFQRHFWTADVTWKLERRLTFREPYTPSWSAMAQGDWARSLSLAAGMRAERAEHQRELDRHGIIQRRIRFVCNPPTPYLQWELQLLFHWAELGEQIRVLPVEAAEALEGDAVLPEVVILGDRRPDPVMYEIGYTDGLLSGARRFDDLDVIESCRNEIRELWERGGDLLPYFHREIQNLPPPPPQGV</sequence>
<dbReference type="EMBL" id="BOOU01000068">
    <property type="protein sequence ID" value="GII80105.1"/>
    <property type="molecule type" value="Genomic_DNA"/>
</dbReference>
<dbReference type="AlphaFoldDB" id="A0A919RA27"/>
<dbReference type="RefSeq" id="WP_203990413.1">
    <property type="nucleotide sequence ID" value="NZ_BOOU01000068.1"/>
</dbReference>
<reference evidence="2" key="1">
    <citation type="submission" date="2021-01" db="EMBL/GenBank/DDBJ databases">
        <title>Whole genome shotgun sequence of Sphaerisporangium rufum NBRC 109079.</title>
        <authorList>
            <person name="Komaki H."/>
            <person name="Tamura T."/>
        </authorList>
    </citation>
    <scope>NUCLEOTIDE SEQUENCE</scope>
    <source>
        <strain evidence="2">NBRC 109079</strain>
    </source>
</reference>
<evidence type="ECO:0000313" key="3">
    <source>
        <dbReference type="Proteomes" id="UP000655287"/>
    </source>
</evidence>
<evidence type="ECO:0000259" key="1">
    <source>
        <dbReference type="Pfam" id="PF21806"/>
    </source>
</evidence>
<evidence type="ECO:0000313" key="2">
    <source>
        <dbReference type="EMBL" id="GII80105.1"/>
    </source>
</evidence>
<proteinExistence type="predicted"/>
<gene>
    <name evidence="2" type="ORF">Sru01_50870</name>
</gene>
<organism evidence="2 3">
    <name type="scientific">Sphaerisporangium rufum</name>
    <dbReference type="NCBI Taxonomy" id="1381558"/>
    <lineage>
        <taxon>Bacteria</taxon>
        <taxon>Bacillati</taxon>
        <taxon>Actinomycetota</taxon>
        <taxon>Actinomycetes</taxon>
        <taxon>Streptosporangiales</taxon>
        <taxon>Streptosporangiaceae</taxon>
        <taxon>Sphaerisporangium</taxon>
    </lineage>
</organism>
<name>A0A919RA27_9ACTN</name>
<protein>
    <recommendedName>
        <fullName evidence="1">DUF6879 domain-containing protein</fullName>
    </recommendedName>
</protein>
<keyword evidence="3" id="KW-1185">Reference proteome</keyword>
<comment type="caution">
    <text evidence="2">The sequence shown here is derived from an EMBL/GenBank/DDBJ whole genome shotgun (WGS) entry which is preliminary data.</text>
</comment>
<dbReference type="Proteomes" id="UP000655287">
    <property type="component" value="Unassembled WGS sequence"/>
</dbReference>
<dbReference type="Pfam" id="PF21806">
    <property type="entry name" value="DUF6879"/>
    <property type="match status" value="1"/>
</dbReference>
<dbReference type="InterPro" id="IPR049244">
    <property type="entry name" value="DUF6879"/>
</dbReference>